<protein>
    <submittedName>
        <fullName evidence="2">Uncharacterized protein</fullName>
    </submittedName>
</protein>
<name>A0A0K2B5P1_STRA7</name>
<reference evidence="3" key="1">
    <citation type="journal article" date="2015" name="J. Biotechnol.">
        <title>Complete genome sequence of Streptomyces ambofaciens ATCC 23877, the spiramycin producer.</title>
        <authorList>
            <person name="Thibessard A."/>
            <person name="Haas D."/>
            <person name="Gerbaud C."/>
            <person name="Aigle B."/>
            <person name="Lautru S."/>
            <person name="Pernodet J.L."/>
            <person name="Leblond P."/>
        </authorList>
    </citation>
    <scope>NUCLEOTIDE SEQUENCE [LARGE SCALE GENOMIC DNA]</scope>
    <source>
        <strain evidence="3">ATCC 23877 / 3486 / DSM 40053 / JCM 4204 / NBRC 12836 / NRRL B-2516</strain>
        <plasmid evidence="3">pSAM1</plasmid>
    </source>
</reference>
<geneLocation type="plasmid" evidence="2 3">
    <name>pSAM1</name>
</geneLocation>
<gene>
    <name evidence="2" type="ORF">SAM23877_p021</name>
</gene>
<dbReference type="KEGG" id="samb:SAM23877_p021"/>
<evidence type="ECO:0000313" key="2">
    <source>
        <dbReference type="EMBL" id="AKZ60730.1"/>
    </source>
</evidence>
<organism evidence="2 3">
    <name type="scientific">Streptomyces ambofaciens (strain ATCC 23877 / 3486 / DSM 40053 / JCM 4204 / NBRC 12836 / NRRL B-2516)</name>
    <dbReference type="NCBI Taxonomy" id="278992"/>
    <lineage>
        <taxon>Bacteria</taxon>
        <taxon>Bacillati</taxon>
        <taxon>Actinomycetota</taxon>
        <taxon>Actinomycetes</taxon>
        <taxon>Kitasatosporales</taxon>
        <taxon>Streptomycetaceae</taxon>
        <taxon>Streptomyces</taxon>
    </lineage>
</organism>
<evidence type="ECO:0000313" key="3">
    <source>
        <dbReference type="Proteomes" id="UP000061018"/>
    </source>
</evidence>
<dbReference type="Proteomes" id="UP000061018">
    <property type="component" value="Plasmid pSAM1"/>
</dbReference>
<evidence type="ECO:0000256" key="1">
    <source>
        <dbReference type="SAM" id="MobiDB-lite"/>
    </source>
</evidence>
<proteinExistence type="predicted"/>
<dbReference type="AlphaFoldDB" id="A0A0K2B5P1"/>
<dbReference type="EMBL" id="CP012383">
    <property type="protein sequence ID" value="AKZ60730.1"/>
    <property type="molecule type" value="Genomic_DNA"/>
</dbReference>
<keyword evidence="2" id="KW-0614">Plasmid</keyword>
<accession>A0A0K2B5P1</accession>
<sequence>MMPAVIYTWGDSMRHTATAAAALLVAALAAGCSSGDGGEDGKPEASPAPATSSAAPSETTPAAAPTLSTEWQPKLDAATAGDHDNVCKTVGSQACVDHITKLTELVYDVRDAIDTAGATAAYPKTMDAIQDVEDASTAYAEGGCAGSSEETLGEGVACGGYVATLLVGPGTVSLTMTTDELTAS</sequence>
<feature type="compositionally biased region" description="Low complexity" evidence="1">
    <location>
        <begin position="44"/>
        <end position="70"/>
    </location>
</feature>
<feature type="region of interest" description="Disordered" evidence="1">
    <location>
        <begin position="34"/>
        <end position="70"/>
    </location>
</feature>